<feature type="compositionally biased region" description="Polar residues" evidence="1">
    <location>
        <begin position="95"/>
        <end position="107"/>
    </location>
</feature>
<dbReference type="Proteomes" id="UP001595075">
    <property type="component" value="Unassembled WGS sequence"/>
</dbReference>
<keyword evidence="3" id="KW-1185">Reference proteome</keyword>
<accession>A0ABR4C0U8</accession>
<reference evidence="2 3" key="1">
    <citation type="journal article" date="2024" name="Commun. Biol.">
        <title>Comparative genomic analysis of thermophilic fungi reveals convergent evolutionary adaptations and gene losses.</title>
        <authorList>
            <person name="Steindorff A.S."/>
            <person name="Aguilar-Pontes M.V."/>
            <person name="Robinson A.J."/>
            <person name="Andreopoulos B."/>
            <person name="LaButti K."/>
            <person name="Kuo A."/>
            <person name="Mondo S."/>
            <person name="Riley R."/>
            <person name="Otillar R."/>
            <person name="Haridas S."/>
            <person name="Lipzen A."/>
            <person name="Grimwood J."/>
            <person name="Schmutz J."/>
            <person name="Clum A."/>
            <person name="Reid I.D."/>
            <person name="Moisan M.C."/>
            <person name="Butler G."/>
            <person name="Nguyen T.T.M."/>
            <person name="Dewar K."/>
            <person name="Conant G."/>
            <person name="Drula E."/>
            <person name="Henrissat B."/>
            <person name="Hansel C."/>
            <person name="Singer S."/>
            <person name="Hutchinson M.I."/>
            <person name="de Vries R.P."/>
            <person name="Natvig D.O."/>
            <person name="Powell A.J."/>
            <person name="Tsang A."/>
            <person name="Grigoriev I.V."/>
        </authorList>
    </citation>
    <scope>NUCLEOTIDE SEQUENCE [LARGE SCALE GENOMIC DNA]</scope>
    <source>
        <strain evidence="2 3">CBS 494.80</strain>
    </source>
</reference>
<protein>
    <submittedName>
        <fullName evidence="2">Uncharacterized protein</fullName>
    </submittedName>
</protein>
<evidence type="ECO:0000313" key="2">
    <source>
        <dbReference type="EMBL" id="KAL2063016.1"/>
    </source>
</evidence>
<proteinExistence type="predicted"/>
<feature type="region of interest" description="Disordered" evidence="1">
    <location>
        <begin position="84"/>
        <end position="107"/>
    </location>
</feature>
<name>A0ABR4C0U8_9HELO</name>
<dbReference type="EMBL" id="JAZHXI010000016">
    <property type="protein sequence ID" value="KAL2063016.1"/>
    <property type="molecule type" value="Genomic_DNA"/>
</dbReference>
<sequence>MFGRTMGLACMDRSAIQTNYAARVSYGTQPRAPTISKYSYVQTEYSIGLKFTTSISRVSKIVGPSPPTTPLAVQCGVYFDRSGQDSLAHIPSPPFTTQRPTSQQNKA</sequence>
<evidence type="ECO:0000313" key="3">
    <source>
        <dbReference type="Proteomes" id="UP001595075"/>
    </source>
</evidence>
<gene>
    <name evidence="2" type="ORF">VTL71DRAFT_6088</name>
</gene>
<evidence type="ECO:0000256" key="1">
    <source>
        <dbReference type="SAM" id="MobiDB-lite"/>
    </source>
</evidence>
<organism evidence="2 3">
    <name type="scientific">Oculimacula yallundae</name>
    <dbReference type="NCBI Taxonomy" id="86028"/>
    <lineage>
        <taxon>Eukaryota</taxon>
        <taxon>Fungi</taxon>
        <taxon>Dikarya</taxon>
        <taxon>Ascomycota</taxon>
        <taxon>Pezizomycotina</taxon>
        <taxon>Leotiomycetes</taxon>
        <taxon>Helotiales</taxon>
        <taxon>Ploettnerulaceae</taxon>
        <taxon>Oculimacula</taxon>
    </lineage>
</organism>
<comment type="caution">
    <text evidence="2">The sequence shown here is derived from an EMBL/GenBank/DDBJ whole genome shotgun (WGS) entry which is preliminary data.</text>
</comment>